<gene>
    <name evidence="2" type="ORF">SAMN04488117_10488</name>
</gene>
<evidence type="ECO:0000313" key="3">
    <source>
        <dbReference type="Proteomes" id="UP000182284"/>
    </source>
</evidence>
<evidence type="ECO:0000313" key="2">
    <source>
        <dbReference type="EMBL" id="SDF42075.1"/>
    </source>
</evidence>
<protein>
    <recommendedName>
        <fullName evidence="4">DUF4177 domain-containing protein</fullName>
    </recommendedName>
</protein>
<organism evidence="2 3">
    <name type="scientific">Celeribacter baekdonensis</name>
    <dbReference type="NCBI Taxonomy" id="875171"/>
    <lineage>
        <taxon>Bacteria</taxon>
        <taxon>Pseudomonadati</taxon>
        <taxon>Pseudomonadota</taxon>
        <taxon>Alphaproteobacteria</taxon>
        <taxon>Rhodobacterales</taxon>
        <taxon>Roseobacteraceae</taxon>
        <taxon>Celeribacter</taxon>
    </lineage>
</organism>
<dbReference type="EMBL" id="FNBL01000004">
    <property type="protein sequence ID" value="SDF42075.1"/>
    <property type="molecule type" value="Genomic_DNA"/>
</dbReference>
<dbReference type="AlphaFoldDB" id="A0A1G7KXY8"/>
<proteinExistence type="predicted"/>
<feature type="chain" id="PRO_5010367247" description="DUF4177 domain-containing protein" evidence="1">
    <location>
        <begin position="28"/>
        <end position="101"/>
    </location>
</feature>
<accession>A0A1G7KXY8</accession>
<dbReference type="Proteomes" id="UP000182284">
    <property type="component" value="Unassembled WGS sequence"/>
</dbReference>
<reference evidence="2 3" key="1">
    <citation type="submission" date="2016-10" db="EMBL/GenBank/DDBJ databases">
        <authorList>
            <person name="de Groot N.N."/>
        </authorList>
    </citation>
    <scope>NUCLEOTIDE SEQUENCE [LARGE SCALE GENOMIC DNA]</scope>
    <source>
        <strain evidence="2 3">DSM 27375</strain>
    </source>
</reference>
<evidence type="ECO:0000256" key="1">
    <source>
        <dbReference type="SAM" id="SignalP"/>
    </source>
</evidence>
<name>A0A1G7KXY8_9RHOB</name>
<keyword evidence="1" id="KW-0732">Signal</keyword>
<feature type="signal peptide" evidence="1">
    <location>
        <begin position="1"/>
        <end position="27"/>
    </location>
</feature>
<evidence type="ECO:0008006" key="4">
    <source>
        <dbReference type="Google" id="ProtNLM"/>
    </source>
</evidence>
<sequence>MKPTAMKTHLLACLVLALALLPGLAQAACYASYKAKQDNPLKLHFGVAELSDAQCSKDAAAKALQPRLAKDGWILLTIVAMIPEDKLGEVKDSAGNYFLRY</sequence>